<evidence type="ECO:0000259" key="2">
    <source>
        <dbReference type="Pfam" id="PF13622"/>
    </source>
</evidence>
<feature type="region of interest" description="Disordered" evidence="1">
    <location>
        <begin position="294"/>
        <end position="322"/>
    </location>
</feature>
<dbReference type="PANTHER" id="PTHR38110:SF1">
    <property type="entry name" value="THIOESTERASE DOMAIN-CONTAINING PROTEIN"/>
    <property type="match status" value="1"/>
</dbReference>
<evidence type="ECO:0000256" key="1">
    <source>
        <dbReference type="SAM" id="MobiDB-lite"/>
    </source>
</evidence>
<evidence type="ECO:0000313" key="4">
    <source>
        <dbReference type="EMBL" id="AVH60406.1"/>
    </source>
</evidence>
<dbReference type="InterPro" id="IPR029069">
    <property type="entry name" value="HotDog_dom_sf"/>
</dbReference>
<dbReference type="InterPro" id="IPR042171">
    <property type="entry name" value="Acyl-CoA_hotdog"/>
</dbReference>
<feature type="domain" description="Acyl-CoA thioesterase-like C-terminal" evidence="3">
    <location>
        <begin position="126"/>
        <end position="257"/>
    </location>
</feature>
<dbReference type="Pfam" id="PF20789">
    <property type="entry name" value="4HBT_3C"/>
    <property type="match status" value="1"/>
</dbReference>
<gene>
    <name evidence="4" type="ORF">C4B68_36645</name>
</gene>
<sequence>MRASPPDSSHNDSDAVARIDPRWRSWAGAHGGHVAAATLGAVRDWGGAQEPGPVRALTTHFLAPADATPLALSVTVPSAGRRASTRTFTGHQDGRPVLVGSAVFGPPRPGPSYDGKGAPDVPGPLDCPLLDLPVALSPFARQLEIRPATESLPLAGGDRAELVAWVRFADDRPLDAGAVVTLADVLPPGLYASWRTPRPVPTAELTVHFSNALDDGAAHGWALVRIRTEQAGSGWAVDDSTVWAADGRLLAVARQARVVQEARAGEGDVDGRAHETGAAVSEAGVVAIRSGDGTAARDTANHTPAPMARNAQDAPSLLEETV</sequence>
<keyword evidence="5" id="KW-1185">Reference proteome</keyword>
<reference evidence="4 5" key="1">
    <citation type="submission" date="2018-02" db="EMBL/GenBank/DDBJ databases">
        <title>Complete genome sequence of Streptomyces dengpaensis, the producer of angucyclines.</title>
        <authorList>
            <person name="Yumei L."/>
        </authorList>
    </citation>
    <scope>NUCLEOTIDE SEQUENCE [LARGE SCALE GENOMIC DNA]</scope>
    <source>
        <strain evidence="4 5">XZHG99</strain>
    </source>
</reference>
<feature type="domain" description="Acyl-CoA thioesterase-like N-terminal HotDog" evidence="2">
    <location>
        <begin position="20"/>
        <end position="105"/>
    </location>
</feature>
<dbReference type="InterPro" id="IPR049449">
    <property type="entry name" value="TesB_ACOT8-like_N"/>
</dbReference>
<dbReference type="EMBL" id="CP026652">
    <property type="protein sequence ID" value="AVH60406.1"/>
    <property type="molecule type" value="Genomic_DNA"/>
</dbReference>
<dbReference type="PANTHER" id="PTHR38110">
    <property type="entry name" value="CHROMOSOME 23, WHOLE GENOME SHOTGUN SEQUENCE"/>
    <property type="match status" value="1"/>
</dbReference>
<name>A0ABM6T093_9ACTN</name>
<dbReference type="Proteomes" id="UP000238413">
    <property type="component" value="Chromosome"/>
</dbReference>
<dbReference type="RefSeq" id="WP_099502308.1">
    <property type="nucleotide sequence ID" value="NZ_CP026652.1"/>
</dbReference>
<dbReference type="InterPro" id="IPR049450">
    <property type="entry name" value="ACOT8-like_C"/>
</dbReference>
<protein>
    <submittedName>
        <fullName evidence="4">Thioesterase family protein</fullName>
    </submittedName>
</protein>
<proteinExistence type="predicted"/>
<dbReference type="InterPro" id="IPR052389">
    <property type="entry name" value="Sec_Metab_Biosynth-Assoc"/>
</dbReference>
<dbReference type="Pfam" id="PF13622">
    <property type="entry name" value="4HBT_3"/>
    <property type="match status" value="1"/>
</dbReference>
<dbReference type="SUPFAM" id="SSF54637">
    <property type="entry name" value="Thioesterase/thiol ester dehydrase-isomerase"/>
    <property type="match status" value="2"/>
</dbReference>
<dbReference type="Gene3D" id="2.40.160.210">
    <property type="entry name" value="Acyl-CoA thioesterase, double hotdog domain"/>
    <property type="match status" value="1"/>
</dbReference>
<organism evidence="4 5">
    <name type="scientific">Streptomyces dengpaensis</name>
    <dbReference type="NCBI Taxonomy" id="2049881"/>
    <lineage>
        <taxon>Bacteria</taxon>
        <taxon>Bacillati</taxon>
        <taxon>Actinomycetota</taxon>
        <taxon>Actinomycetes</taxon>
        <taxon>Kitasatosporales</taxon>
        <taxon>Streptomycetaceae</taxon>
        <taxon>Streptomyces</taxon>
    </lineage>
</organism>
<accession>A0ABM6T093</accession>
<evidence type="ECO:0000259" key="3">
    <source>
        <dbReference type="Pfam" id="PF20789"/>
    </source>
</evidence>
<evidence type="ECO:0000313" key="5">
    <source>
        <dbReference type="Proteomes" id="UP000238413"/>
    </source>
</evidence>